<dbReference type="SUPFAM" id="SSF101238">
    <property type="entry name" value="XPC-binding domain"/>
    <property type="match status" value="1"/>
</dbReference>
<proteinExistence type="predicted"/>
<feature type="compositionally biased region" description="Pro residues" evidence="1">
    <location>
        <begin position="179"/>
        <end position="290"/>
    </location>
</feature>
<feature type="compositionally biased region" description="Polar residues" evidence="1">
    <location>
        <begin position="307"/>
        <end position="355"/>
    </location>
</feature>
<dbReference type="PROSITE" id="PS50053">
    <property type="entry name" value="UBIQUITIN_2"/>
    <property type="match status" value="1"/>
</dbReference>
<dbReference type="SUPFAM" id="SSF54236">
    <property type="entry name" value="Ubiquitin-like"/>
    <property type="match status" value="1"/>
</dbReference>
<dbReference type="CDD" id="cd17039">
    <property type="entry name" value="Ubl_ubiquitin_like"/>
    <property type="match status" value="1"/>
</dbReference>
<dbReference type="InterPro" id="IPR036353">
    <property type="entry name" value="XPC-bd_sf"/>
</dbReference>
<dbReference type="InterPro" id="IPR029071">
    <property type="entry name" value="Ubiquitin-like_domsf"/>
</dbReference>
<dbReference type="InterPro" id="IPR000626">
    <property type="entry name" value="Ubiquitin-like_dom"/>
</dbReference>
<evidence type="ECO:0000313" key="4">
    <source>
        <dbReference type="Proteomes" id="UP001470230"/>
    </source>
</evidence>
<feature type="region of interest" description="Disordered" evidence="1">
    <location>
        <begin position="155"/>
        <end position="384"/>
    </location>
</feature>
<gene>
    <name evidence="3" type="ORF">M9Y10_009998</name>
</gene>
<organism evidence="3 4">
    <name type="scientific">Tritrichomonas musculus</name>
    <dbReference type="NCBI Taxonomy" id="1915356"/>
    <lineage>
        <taxon>Eukaryota</taxon>
        <taxon>Metamonada</taxon>
        <taxon>Parabasalia</taxon>
        <taxon>Tritrichomonadida</taxon>
        <taxon>Tritrichomonadidae</taxon>
        <taxon>Tritrichomonas</taxon>
    </lineage>
</organism>
<dbReference type="Proteomes" id="UP001470230">
    <property type="component" value="Unassembled WGS sequence"/>
</dbReference>
<evidence type="ECO:0000313" key="3">
    <source>
        <dbReference type="EMBL" id="KAK8867029.1"/>
    </source>
</evidence>
<dbReference type="EMBL" id="JAPFFF010000015">
    <property type="protein sequence ID" value="KAK8867029.1"/>
    <property type="molecule type" value="Genomic_DNA"/>
</dbReference>
<comment type="caution">
    <text evidence="3">The sequence shown here is derived from an EMBL/GenBank/DDBJ whole genome shotgun (WGS) entry which is preliminary data.</text>
</comment>
<feature type="domain" description="Ubiquitin-like" evidence="2">
    <location>
        <begin position="6"/>
        <end position="63"/>
    </location>
</feature>
<dbReference type="Gene3D" id="3.10.20.90">
    <property type="entry name" value="Phosphatidylinositol 3-kinase Catalytic Subunit, Chain A, domain 1"/>
    <property type="match status" value="1"/>
</dbReference>
<keyword evidence="4" id="KW-1185">Reference proteome</keyword>
<evidence type="ECO:0000256" key="1">
    <source>
        <dbReference type="SAM" id="MobiDB-lite"/>
    </source>
</evidence>
<reference evidence="3 4" key="1">
    <citation type="submission" date="2024-04" db="EMBL/GenBank/DDBJ databases">
        <title>Tritrichomonas musculus Genome.</title>
        <authorList>
            <person name="Alves-Ferreira E."/>
            <person name="Grigg M."/>
            <person name="Lorenzi H."/>
            <person name="Galac M."/>
        </authorList>
    </citation>
    <scope>NUCLEOTIDE SEQUENCE [LARGE SCALE GENOMIC DNA]</scope>
    <source>
        <strain evidence="3 4">EAF2021</strain>
    </source>
</reference>
<feature type="compositionally biased region" description="Low complexity" evidence="1">
    <location>
        <begin position="159"/>
        <end position="178"/>
    </location>
</feature>
<name>A0ABR2IPZ9_9EUKA</name>
<sequence length="551" mass="59632">MSFLKQPILFHSSHGQIFSIDITPQMTVGEVKNILCSQAPEYQPDESDIIFNNNPLQDNQQIAGISPELKQRVFILNKKNVNLKTYNFKGFNFHLYSLQLDPTTITKDVKKYFKESHPELIPESVVFKYGQKSTECDDEKEIDSFNDDKIKVVAKKKPAQPSKPASGPAAPPKSASGPAAPPPKAASGPAAPPPKAAPGPAAPPPKAAPGPAAPPPKAAPGPAAPPPKAAPGPAAPPPKAEPGPAAPPPKADPEPAAPPPKTASDPVVPPQNTPAPLPPSSIPEFVPPSIPEVLTPAPQPDPEPSLPLNTSPTPEVTPTSNPSLPLTNQNPVEYPQPSSNNQSTIEASQPQTTLDSSSQQNEPSEPENSHPTEPSPEPDDDDVVLDVEPQNRVPIDAPTPLPDHNFKGFTPSMRQIEAIRACLTDSPETINEFYEWLKRTNPKDAQILQKNQNNINRLLRINEVPKNKSPSVGLVKFVDQSSQGPKEARIVPPNVYEEKFRFFIEYLKDDKNAQKSFTNLHKKYNTVDPANLFGVFISCDKNENEVVKNLS</sequence>
<accession>A0ABR2IPZ9</accession>
<evidence type="ECO:0000259" key="2">
    <source>
        <dbReference type="PROSITE" id="PS50053"/>
    </source>
</evidence>
<protein>
    <recommendedName>
        <fullName evidence="2">Ubiquitin-like domain-containing protein</fullName>
    </recommendedName>
</protein>